<evidence type="ECO:0000313" key="3">
    <source>
        <dbReference type="Proteomes" id="UP000324800"/>
    </source>
</evidence>
<evidence type="ECO:0000256" key="1">
    <source>
        <dbReference type="SAM" id="MobiDB-lite"/>
    </source>
</evidence>
<dbReference type="Proteomes" id="UP000324800">
    <property type="component" value="Unassembled WGS sequence"/>
</dbReference>
<feature type="compositionally biased region" description="Polar residues" evidence="1">
    <location>
        <begin position="1"/>
        <end position="10"/>
    </location>
</feature>
<dbReference type="AlphaFoldDB" id="A0A5J4WUK5"/>
<protein>
    <submittedName>
        <fullName evidence="2">Uncharacterized protein</fullName>
    </submittedName>
</protein>
<feature type="region of interest" description="Disordered" evidence="1">
    <location>
        <begin position="1"/>
        <end position="32"/>
    </location>
</feature>
<sequence length="86" mass="10056">MGRNYNSLQRSDFRVEDEDKQNSGVWTENERQGLKTSTWQCRRLPSGLVADVERDALMRCMKMRGFSEDGINQLFKEQRVCKAINP</sequence>
<dbReference type="EMBL" id="SNRW01000946">
    <property type="protein sequence ID" value="KAA6398483.1"/>
    <property type="molecule type" value="Genomic_DNA"/>
</dbReference>
<comment type="caution">
    <text evidence="2">The sequence shown here is derived from an EMBL/GenBank/DDBJ whole genome shotgun (WGS) entry which is preliminary data.</text>
</comment>
<reference evidence="2 3" key="1">
    <citation type="submission" date="2019-03" db="EMBL/GenBank/DDBJ databases">
        <title>Single cell metagenomics reveals metabolic interactions within the superorganism composed of flagellate Streblomastix strix and complex community of Bacteroidetes bacteria on its surface.</title>
        <authorList>
            <person name="Treitli S.C."/>
            <person name="Kolisko M."/>
            <person name="Husnik F."/>
            <person name="Keeling P."/>
            <person name="Hampl V."/>
        </authorList>
    </citation>
    <scope>NUCLEOTIDE SEQUENCE [LARGE SCALE GENOMIC DNA]</scope>
    <source>
        <strain evidence="2">ST1C</strain>
    </source>
</reference>
<name>A0A5J4WUK5_9EUKA</name>
<gene>
    <name evidence="2" type="ORF">EZS28_005990</name>
</gene>
<organism evidence="2 3">
    <name type="scientific">Streblomastix strix</name>
    <dbReference type="NCBI Taxonomy" id="222440"/>
    <lineage>
        <taxon>Eukaryota</taxon>
        <taxon>Metamonada</taxon>
        <taxon>Preaxostyla</taxon>
        <taxon>Oxymonadida</taxon>
        <taxon>Streblomastigidae</taxon>
        <taxon>Streblomastix</taxon>
    </lineage>
</organism>
<evidence type="ECO:0000313" key="2">
    <source>
        <dbReference type="EMBL" id="KAA6398483.1"/>
    </source>
</evidence>
<proteinExistence type="predicted"/>
<accession>A0A5J4WUK5</accession>